<dbReference type="EMBL" id="JAEUBF010001156">
    <property type="protein sequence ID" value="KAH3672358.1"/>
    <property type="molecule type" value="Genomic_DNA"/>
</dbReference>
<dbReference type="CDD" id="cd08045">
    <property type="entry name" value="HFD_TAF4"/>
    <property type="match status" value="1"/>
</dbReference>
<feature type="region of interest" description="Disordered" evidence="9">
    <location>
        <begin position="1"/>
        <end position="105"/>
    </location>
</feature>
<reference evidence="11" key="2">
    <citation type="submission" date="2021-01" db="EMBL/GenBank/DDBJ databases">
        <authorList>
            <person name="Schikora-Tamarit M.A."/>
        </authorList>
    </citation>
    <scope>NUCLEOTIDE SEQUENCE</scope>
    <source>
        <strain evidence="11">CBS6341</strain>
    </source>
</reference>
<comment type="function">
    <text evidence="7">Functions as a component of the DNA-binding general transcription factor complex TFIID. Binding of TFIID to a promoter (with or without TATA element) is the initial step in pre-initiation complex (PIC) formation. TFIID plays a key role in the regulation of gene expression by RNA polymerase II through different activities such as transcription activator interaction, core promoter recognition and selectivity, TFIIA and TFIIB interaction, chromatin modification (histone acetylation by TAF1), facilitation of DNA opening and initiation of transcription.</text>
</comment>
<gene>
    <name evidence="11" type="ORF">WICMUC_004330</name>
</gene>
<protein>
    <recommendedName>
        <fullName evidence="3">Transcription initiation factor TFIID subunit 4</fullName>
    </recommendedName>
    <alternativeName>
        <fullName evidence="8">TBP-associated factor 4</fullName>
    </alternativeName>
</protein>
<evidence type="ECO:0000256" key="2">
    <source>
        <dbReference type="ARBA" id="ARBA00006178"/>
    </source>
</evidence>
<evidence type="ECO:0000256" key="1">
    <source>
        <dbReference type="ARBA" id="ARBA00004123"/>
    </source>
</evidence>
<dbReference type="InterPro" id="IPR007900">
    <property type="entry name" value="TAF4_C"/>
</dbReference>
<feature type="domain" description="Transcription initiation factor TFIID component TAF4 C-terminal" evidence="10">
    <location>
        <begin position="104"/>
        <end position="334"/>
    </location>
</feature>
<keyword evidence="4" id="KW-0805">Transcription regulation</keyword>
<dbReference type="GO" id="GO:0003677">
    <property type="term" value="F:DNA binding"/>
    <property type="evidence" value="ECO:0007669"/>
    <property type="project" value="TreeGrafter"/>
</dbReference>
<evidence type="ECO:0000256" key="8">
    <source>
        <dbReference type="ARBA" id="ARBA00031747"/>
    </source>
</evidence>
<feature type="compositionally biased region" description="Polar residues" evidence="9">
    <location>
        <begin position="26"/>
        <end position="40"/>
    </location>
</feature>
<feature type="region of interest" description="Disordered" evidence="9">
    <location>
        <begin position="122"/>
        <end position="142"/>
    </location>
</feature>
<feature type="compositionally biased region" description="Basic and acidic residues" evidence="9">
    <location>
        <begin position="9"/>
        <end position="25"/>
    </location>
</feature>
<dbReference type="GO" id="GO:0005669">
    <property type="term" value="C:transcription factor TFIID complex"/>
    <property type="evidence" value="ECO:0007669"/>
    <property type="project" value="InterPro"/>
</dbReference>
<comment type="caution">
    <text evidence="11">The sequence shown here is derived from an EMBL/GenBank/DDBJ whole genome shotgun (WGS) entry which is preliminary data.</text>
</comment>
<evidence type="ECO:0000313" key="11">
    <source>
        <dbReference type="EMBL" id="KAH3672358.1"/>
    </source>
</evidence>
<reference evidence="11" key="1">
    <citation type="journal article" date="2021" name="Open Biol.">
        <title>Shared evolutionary footprints suggest mitochondrial oxidative damage underlies multiple complex I losses in fungi.</title>
        <authorList>
            <person name="Schikora-Tamarit M.A."/>
            <person name="Marcet-Houben M."/>
            <person name="Nosek J."/>
            <person name="Gabaldon T."/>
        </authorList>
    </citation>
    <scope>NUCLEOTIDE SEQUENCE</scope>
    <source>
        <strain evidence="11">CBS6341</strain>
    </source>
</reference>
<dbReference type="Pfam" id="PF05236">
    <property type="entry name" value="TAF4"/>
    <property type="match status" value="1"/>
</dbReference>
<feature type="compositionally biased region" description="Basic and acidic residues" evidence="9">
    <location>
        <begin position="228"/>
        <end position="254"/>
    </location>
</feature>
<feature type="region of interest" description="Disordered" evidence="9">
    <location>
        <begin position="206"/>
        <end position="255"/>
    </location>
</feature>
<organism evidence="11 12">
    <name type="scientific">Wickerhamomyces mucosus</name>
    <dbReference type="NCBI Taxonomy" id="1378264"/>
    <lineage>
        <taxon>Eukaryota</taxon>
        <taxon>Fungi</taxon>
        <taxon>Dikarya</taxon>
        <taxon>Ascomycota</taxon>
        <taxon>Saccharomycotina</taxon>
        <taxon>Saccharomycetes</taxon>
        <taxon>Phaffomycetales</taxon>
        <taxon>Wickerhamomycetaceae</taxon>
        <taxon>Wickerhamomyces</taxon>
    </lineage>
</organism>
<evidence type="ECO:0000256" key="3">
    <source>
        <dbReference type="ARBA" id="ARBA00017306"/>
    </source>
</evidence>
<feature type="compositionally biased region" description="Basic and acidic residues" evidence="9">
    <location>
        <begin position="72"/>
        <end position="92"/>
    </location>
</feature>
<evidence type="ECO:0000256" key="4">
    <source>
        <dbReference type="ARBA" id="ARBA00023015"/>
    </source>
</evidence>
<dbReference type="GO" id="GO:0016251">
    <property type="term" value="F:RNA polymerase II general transcription initiation factor activity"/>
    <property type="evidence" value="ECO:0007669"/>
    <property type="project" value="TreeGrafter"/>
</dbReference>
<dbReference type="AlphaFoldDB" id="A0A9P8PHC7"/>
<evidence type="ECO:0000256" key="5">
    <source>
        <dbReference type="ARBA" id="ARBA00023163"/>
    </source>
</evidence>
<proteinExistence type="inferred from homology"/>
<name>A0A9P8PHC7_9ASCO</name>
<dbReference type="OrthoDB" id="21060at2759"/>
<keyword evidence="6" id="KW-0539">Nucleus</keyword>
<accession>A0A9P8PHC7</accession>
<evidence type="ECO:0000256" key="6">
    <source>
        <dbReference type="ARBA" id="ARBA00023242"/>
    </source>
</evidence>
<dbReference type="InterPro" id="IPR045144">
    <property type="entry name" value="TAF4"/>
</dbReference>
<feature type="compositionally biased region" description="Low complexity" evidence="9">
    <location>
        <begin position="280"/>
        <end position="295"/>
    </location>
</feature>
<comment type="similarity">
    <text evidence="2">Belongs to the TAF4 family.</text>
</comment>
<dbReference type="Proteomes" id="UP000769528">
    <property type="component" value="Unassembled WGS sequence"/>
</dbReference>
<dbReference type="PANTHER" id="PTHR15138:SF14">
    <property type="entry name" value="TRANSCRIPTION INITIATION FACTOR TFIID SUBUNIT 4"/>
    <property type="match status" value="1"/>
</dbReference>
<evidence type="ECO:0000256" key="7">
    <source>
        <dbReference type="ARBA" id="ARBA00025346"/>
    </source>
</evidence>
<evidence type="ECO:0000313" key="12">
    <source>
        <dbReference type="Proteomes" id="UP000769528"/>
    </source>
</evidence>
<sequence>MSSSSPQKRPSEQEESNNKKQKIEDTSNIPLPEVSSSQQIPHIPSEPPSSAVSSGSQLAVPPLITPSLNFPDENRDSNLTKEDDKDDDDKGLAKPTAPADPDKLSDALVSAGIDVKAEEALLNERSNKSKSNDPDSNKPIVKNTPFLDERQLAAYMNKVLQVNGFKQQTLESDTNLLQLVTYACEDWMKNLVTNAIVISRHRRRAIKNNRKRSETSKSLRDLSIQQKQLEDRRQARKKDSGIELEEGKKQDSDATQHIATNATVAMMTGKKSKKYSWMTGGSNKNSNNSNGKSSGENAIRFREAREEPGIAVRDLLTSLEKKRIGVKKTLVKGYAKLKD</sequence>
<feature type="region of interest" description="Disordered" evidence="9">
    <location>
        <begin position="275"/>
        <end position="299"/>
    </location>
</feature>
<evidence type="ECO:0000256" key="9">
    <source>
        <dbReference type="SAM" id="MobiDB-lite"/>
    </source>
</evidence>
<comment type="subcellular location">
    <subcellularLocation>
        <location evidence="1">Nucleus</location>
    </subcellularLocation>
</comment>
<keyword evidence="12" id="KW-1185">Reference proteome</keyword>
<keyword evidence="5" id="KW-0804">Transcription</keyword>
<dbReference type="PANTHER" id="PTHR15138">
    <property type="entry name" value="TRANSCRIPTION INITIATION FACTOR TFIID SUBUNIT 4"/>
    <property type="match status" value="1"/>
</dbReference>
<feature type="compositionally biased region" description="Basic and acidic residues" evidence="9">
    <location>
        <begin position="211"/>
        <end position="220"/>
    </location>
</feature>
<dbReference type="GO" id="GO:0006367">
    <property type="term" value="P:transcription initiation at RNA polymerase II promoter"/>
    <property type="evidence" value="ECO:0007669"/>
    <property type="project" value="TreeGrafter"/>
</dbReference>
<evidence type="ECO:0000259" key="10">
    <source>
        <dbReference type="Pfam" id="PF05236"/>
    </source>
</evidence>
<feature type="compositionally biased region" description="Basic and acidic residues" evidence="9">
    <location>
        <begin position="125"/>
        <end position="136"/>
    </location>
</feature>